<organism evidence="1 2">
    <name type="scientific">Nocardioides glacieisoli</name>
    <dbReference type="NCBI Taxonomy" id="1168730"/>
    <lineage>
        <taxon>Bacteria</taxon>
        <taxon>Bacillati</taxon>
        <taxon>Actinomycetota</taxon>
        <taxon>Actinomycetes</taxon>
        <taxon>Propionibacteriales</taxon>
        <taxon>Nocardioidaceae</taxon>
        <taxon>Nocardioides</taxon>
    </lineage>
</organism>
<dbReference type="AlphaFoldDB" id="A0A4Q2RIZ9"/>
<sequence length="74" mass="8505">MSVVLLLLILGLICWLGYRADVLGIQAQRRQEKVKRQLRRTSQVVDDEYYRTKRAMNDAAGQSWRNLTDGGPRG</sequence>
<accession>A0A4Q2RIZ9</accession>
<dbReference type="OrthoDB" id="5198527at2"/>
<dbReference type="Proteomes" id="UP000291838">
    <property type="component" value="Unassembled WGS sequence"/>
</dbReference>
<dbReference type="EMBL" id="SDWS01000020">
    <property type="protein sequence ID" value="RYB88268.1"/>
    <property type="molecule type" value="Genomic_DNA"/>
</dbReference>
<reference evidence="1 2" key="1">
    <citation type="submission" date="2019-01" db="EMBL/GenBank/DDBJ databases">
        <title>Novel species of Nocardioides.</title>
        <authorList>
            <person name="Liu Q."/>
            <person name="Xin Y.-H."/>
        </authorList>
    </citation>
    <scope>NUCLEOTIDE SEQUENCE [LARGE SCALE GENOMIC DNA]</scope>
    <source>
        <strain evidence="1 2">HLT3-15</strain>
    </source>
</reference>
<keyword evidence="2" id="KW-1185">Reference proteome</keyword>
<name>A0A4Q2RIZ9_9ACTN</name>
<evidence type="ECO:0000313" key="1">
    <source>
        <dbReference type="EMBL" id="RYB88268.1"/>
    </source>
</evidence>
<proteinExistence type="predicted"/>
<comment type="caution">
    <text evidence="1">The sequence shown here is derived from an EMBL/GenBank/DDBJ whole genome shotgun (WGS) entry which is preliminary data.</text>
</comment>
<dbReference type="RefSeq" id="WP_129479817.1">
    <property type="nucleotide sequence ID" value="NZ_SDWS01000020.1"/>
</dbReference>
<protein>
    <submittedName>
        <fullName evidence="1">Uncharacterized protein</fullName>
    </submittedName>
</protein>
<evidence type="ECO:0000313" key="2">
    <source>
        <dbReference type="Proteomes" id="UP000291838"/>
    </source>
</evidence>
<gene>
    <name evidence="1" type="ORF">EUA06_22015</name>
</gene>